<organism evidence="5 6">
    <name type="scientific">Effrenium voratum</name>
    <dbReference type="NCBI Taxonomy" id="2562239"/>
    <lineage>
        <taxon>Eukaryota</taxon>
        <taxon>Sar</taxon>
        <taxon>Alveolata</taxon>
        <taxon>Dinophyceae</taxon>
        <taxon>Suessiales</taxon>
        <taxon>Symbiodiniaceae</taxon>
        <taxon>Effrenium</taxon>
    </lineage>
</organism>
<dbReference type="InterPro" id="IPR036770">
    <property type="entry name" value="Ankyrin_rpt-contain_sf"/>
</dbReference>
<keyword evidence="6" id="KW-1185">Reference proteome</keyword>
<accession>A0AA36ICG7</accession>
<dbReference type="PANTHER" id="PTHR24198:SF165">
    <property type="entry name" value="ANKYRIN REPEAT-CONTAINING PROTEIN-RELATED"/>
    <property type="match status" value="1"/>
</dbReference>
<evidence type="ECO:0000256" key="3">
    <source>
        <dbReference type="PROSITE-ProRule" id="PRU00023"/>
    </source>
</evidence>
<dbReference type="PROSITE" id="PS50088">
    <property type="entry name" value="ANK_REPEAT"/>
    <property type="match status" value="3"/>
</dbReference>
<proteinExistence type="predicted"/>
<dbReference type="Pfam" id="PF12796">
    <property type="entry name" value="Ank_2"/>
    <property type="match status" value="2"/>
</dbReference>
<evidence type="ECO:0000256" key="4">
    <source>
        <dbReference type="SAM" id="MobiDB-lite"/>
    </source>
</evidence>
<evidence type="ECO:0000256" key="1">
    <source>
        <dbReference type="ARBA" id="ARBA00022737"/>
    </source>
</evidence>
<evidence type="ECO:0000313" key="6">
    <source>
        <dbReference type="Proteomes" id="UP001178507"/>
    </source>
</evidence>
<evidence type="ECO:0000256" key="2">
    <source>
        <dbReference type="ARBA" id="ARBA00023043"/>
    </source>
</evidence>
<feature type="repeat" description="ANK" evidence="3">
    <location>
        <begin position="69"/>
        <end position="101"/>
    </location>
</feature>
<reference evidence="5" key="1">
    <citation type="submission" date="2023-08" db="EMBL/GenBank/DDBJ databases">
        <authorList>
            <person name="Chen Y."/>
            <person name="Shah S."/>
            <person name="Dougan E. K."/>
            <person name="Thang M."/>
            <person name="Chan C."/>
        </authorList>
    </citation>
    <scope>NUCLEOTIDE SEQUENCE</scope>
</reference>
<name>A0AA36ICG7_9DINO</name>
<dbReference type="Proteomes" id="UP001178507">
    <property type="component" value="Unassembled WGS sequence"/>
</dbReference>
<feature type="region of interest" description="Disordered" evidence="4">
    <location>
        <begin position="296"/>
        <end position="328"/>
    </location>
</feature>
<gene>
    <name evidence="5" type="ORF">EVOR1521_LOCUS11129</name>
</gene>
<feature type="repeat" description="ANK" evidence="3">
    <location>
        <begin position="200"/>
        <end position="232"/>
    </location>
</feature>
<protein>
    <submittedName>
        <fullName evidence="5">Uncharacterized protein</fullName>
    </submittedName>
</protein>
<feature type="repeat" description="ANK" evidence="3">
    <location>
        <begin position="102"/>
        <end position="134"/>
    </location>
</feature>
<feature type="compositionally biased region" description="Low complexity" evidence="4">
    <location>
        <begin position="296"/>
        <end position="324"/>
    </location>
</feature>
<dbReference type="EMBL" id="CAUJNA010001100">
    <property type="protein sequence ID" value="CAJ1384221.1"/>
    <property type="molecule type" value="Genomic_DNA"/>
</dbReference>
<keyword evidence="2 3" id="KW-0040">ANK repeat</keyword>
<comment type="caution">
    <text evidence="5">The sequence shown here is derived from an EMBL/GenBank/DDBJ whole genome shotgun (WGS) entry which is preliminary data.</text>
</comment>
<dbReference type="Gene3D" id="1.25.40.20">
    <property type="entry name" value="Ankyrin repeat-containing domain"/>
    <property type="match status" value="3"/>
</dbReference>
<dbReference type="AlphaFoldDB" id="A0AA36ICG7"/>
<dbReference type="SMART" id="SM00248">
    <property type="entry name" value="ANK"/>
    <property type="match status" value="5"/>
</dbReference>
<sequence length="395" mass="43372">MVFPGELEMLVRYHHLWELKEELQTAELDEELFSELLCHGIRRDPEGSACRVLLDGKRKLSLDTRSGKRRRTALHTAALKGATGAASLLLEARATVDVLDGDCRTPLMLAAHCGSESCISLLLTRQAQVDRQDAEGRTALHWSSQQLPCLHQLLEARADVSALDLDQRSALFFAQGPGESADCAKALVEAQAEVNAADRCGQTPLFKALQARDDAKVALLLFHGAEVNQKDEFHQTPLFFAAASNQLPQCRQLLDAKAYLSHDVAGRSPVSVAKGQGHTELEKFLCMHGRKSRQQIAAKASAKAPGPAGKRPIRRTGQQTTGQQVKPGCKEVLASTLRGQPEPERKRYDLVFCDEKGIELDMDSTEYQEHLAELLKKVGWADAWSHTNVESTLGG</sequence>
<keyword evidence="1" id="KW-0677">Repeat</keyword>
<dbReference type="InterPro" id="IPR002110">
    <property type="entry name" value="Ankyrin_rpt"/>
</dbReference>
<dbReference type="SUPFAM" id="SSF48403">
    <property type="entry name" value="Ankyrin repeat"/>
    <property type="match status" value="1"/>
</dbReference>
<dbReference type="PANTHER" id="PTHR24198">
    <property type="entry name" value="ANKYRIN REPEAT AND PROTEIN KINASE DOMAIN-CONTAINING PROTEIN"/>
    <property type="match status" value="1"/>
</dbReference>
<evidence type="ECO:0000313" key="5">
    <source>
        <dbReference type="EMBL" id="CAJ1384221.1"/>
    </source>
</evidence>